<evidence type="ECO:0000313" key="2">
    <source>
        <dbReference type="Proteomes" id="UP000593735"/>
    </source>
</evidence>
<accession>A0A7S7MAQ3</accession>
<dbReference type="RefSeq" id="WP_194371849.1">
    <property type="nucleotide sequence ID" value="NZ_CP063767.1"/>
</dbReference>
<dbReference type="GO" id="GO:0005975">
    <property type="term" value="P:carbohydrate metabolic process"/>
    <property type="evidence" value="ECO:0007669"/>
    <property type="project" value="InterPro"/>
</dbReference>
<dbReference type="InterPro" id="IPR036962">
    <property type="entry name" value="Glyco_hydro_3_N_sf"/>
</dbReference>
<reference evidence="1 2" key="1">
    <citation type="submission" date="2020-10" db="EMBL/GenBank/DDBJ databases">
        <title>Olsenella immobilis sp.nov., isolated from the mud in a fermentation cellar used for the production of Chinese strong-flavoured liquor.</title>
        <authorList>
            <person name="Lu L."/>
        </authorList>
    </citation>
    <scope>NUCLEOTIDE SEQUENCE [LARGE SCALE GENOMIC DNA]</scope>
    <source>
        <strain evidence="1 2">LZLJ-2</strain>
    </source>
</reference>
<organism evidence="1 2">
    <name type="scientific">Thermophilibacter immobilis</name>
    <dbReference type="NCBI Taxonomy" id="2779519"/>
    <lineage>
        <taxon>Bacteria</taxon>
        <taxon>Bacillati</taxon>
        <taxon>Actinomycetota</taxon>
        <taxon>Coriobacteriia</taxon>
        <taxon>Coriobacteriales</taxon>
        <taxon>Atopobiaceae</taxon>
        <taxon>Thermophilibacter</taxon>
    </lineage>
</organism>
<name>A0A7S7MAQ3_9ACTN</name>
<gene>
    <name evidence="1" type="ORF">INP52_01705</name>
</gene>
<dbReference type="AlphaFoldDB" id="A0A7S7MAQ3"/>
<dbReference type="Proteomes" id="UP000593735">
    <property type="component" value="Chromosome"/>
</dbReference>
<keyword evidence="2" id="KW-1185">Reference proteome</keyword>
<dbReference type="GO" id="GO:0004553">
    <property type="term" value="F:hydrolase activity, hydrolyzing O-glycosyl compounds"/>
    <property type="evidence" value="ECO:0007669"/>
    <property type="project" value="InterPro"/>
</dbReference>
<protein>
    <submittedName>
        <fullName evidence="1">Uncharacterized protein</fullName>
    </submittedName>
</protein>
<dbReference type="EMBL" id="CP063767">
    <property type="protein sequence ID" value="QOY60953.1"/>
    <property type="molecule type" value="Genomic_DNA"/>
</dbReference>
<proteinExistence type="predicted"/>
<evidence type="ECO:0000313" key="1">
    <source>
        <dbReference type="EMBL" id="QOY60953.1"/>
    </source>
</evidence>
<dbReference type="Gene3D" id="3.20.20.300">
    <property type="entry name" value="Glycoside hydrolase, family 3, N-terminal domain"/>
    <property type="match status" value="1"/>
</dbReference>
<dbReference type="KEGG" id="tio:INP52_01705"/>
<sequence>MSEAGHCGYPSEYLVVQTWNTQLARSLGEAIGDELLVAGMSGWCAPALSCHRYLYATASSNAMNGRGPTVRVTYV</sequence>